<keyword evidence="2 7" id="KW-0813">Transport</keyword>
<dbReference type="PANTHER" id="PTHR43163">
    <property type="entry name" value="DIPEPTIDE TRANSPORT SYSTEM PERMEASE PROTEIN DPPB-RELATED"/>
    <property type="match status" value="1"/>
</dbReference>
<feature type="transmembrane region" description="Helical" evidence="7">
    <location>
        <begin position="184"/>
        <end position="203"/>
    </location>
</feature>
<reference evidence="9 10" key="1">
    <citation type="submission" date="2023-07" db="EMBL/GenBank/DDBJ databases">
        <title>Genomic Encyclopedia of Type Strains, Phase IV (KMG-IV): sequencing the most valuable type-strain genomes for metagenomic binning, comparative biology and taxonomic classification.</title>
        <authorList>
            <person name="Goeker M."/>
        </authorList>
    </citation>
    <scope>NUCLEOTIDE SEQUENCE [LARGE SCALE GENOMIC DNA]</scope>
    <source>
        <strain evidence="9 10">DSM 1400</strain>
    </source>
</reference>
<keyword evidence="10" id="KW-1185">Reference proteome</keyword>
<dbReference type="CDD" id="cd06261">
    <property type="entry name" value="TM_PBP2"/>
    <property type="match status" value="1"/>
</dbReference>
<dbReference type="PROSITE" id="PS50928">
    <property type="entry name" value="ABC_TM1"/>
    <property type="match status" value="1"/>
</dbReference>
<evidence type="ECO:0000256" key="3">
    <source>
        <dbReference type="ARBA" id="ARBA00022475"/>
    </source>
</evidence>
<dbReference type="InterPro" id="IPR045621">
    <property type="entry name" value="BPD_transp_1_N"/>
</dbReference>
<dbReference type="Proteomes" id="UP001224418">
    <property type="component" value="Unassembled WGS sequence"/>
</dbReference>
<name>A0ABU0JUX8_HATLI</name>
<dbReference type="RefSeq" id="WP_307357196.1">
    <property type="nucleotide sequence ID" value="NZ_BAAACJ010000028.1"/>
</dbReference>
<evidence type="ECO:0000313" key="9">
    <source>
        <dbReference type="EMBL" id="MDQ0480903.1"/>
    </source>
</evidence>
<dbReference type="SUPFAM" id="SSF161098">
    <property type="entry name" value="MetI-like"/>
    <property type="match status" value="1"/>
</dbReference>
<dbReference type="PANTHER" id="PTHR43163:SF6">
    <property type="entry name" value="DIPEPTIDE TRANSPORT SYSTEM PERMEASE PROTEIN DPPB-RELATED"/>
    <property type="match status" value="1"/>
</dbReference>
<evidence type="ECO:0000256" key="7">
    <source>
        <dbReference type="RuleBase" id="RU363032"/>
    </source>
</evidence>
<proteinExistence type="inferred from homology"/>
<dbReference type="InterPro" id="IPR035906">
    <property type="entry name" value="MetI-like_sf"/>
</dbReference>
<feature type="domain" description="ABC transmembrane type-1" evidence="8">
    <location>
        <begin position="96"/>
        <end position="303"/>
    </location>
</feature>
<evidence type="ECO:0000256" key="1">
    <source>
        <dbReference type="ARBA" id="ARBA00004651"/>
    </source>
</evidence>
<organism evidence="9 10">
    <name type="scientific">Hathewaya limosa</name>
    <name type="common">Clostridium limosum</name>
    <dbReference type="NCBI Taxonomy" id="1536"/>
    <lineage>
        <taxon>Bacteria</taxon>
        <taxon>Bacillati</taxon>
        <taxon>Bacillota</taxon>
        <taxon>Clostridia</taxon>
        <taxon>Eubacteriales</taxon>
        <taxon>Clostridiaceae</taxon>
        <taxon>Hathewaya</taxon>
    </lineage>
</organism>
<feature type="transmembrane region" description="Helical" evidence="7">
    <location>
        <begin position="239"/>
        <end position="264"/>
    </location>
</feature>
<keyword evidence="5 7" id="KW-1133">Transmembrane helix</keyword>
<keyword evidence="4 7" id="KW-0812">Transmembrane</keyword>
<feature type="transmembrane region" description="Helical" evidence="7">
    <location>
        <begin position="135"/>
        <end position="158"/>
    </location>
</feature>
<dbReference type="Gene3D" id="1.10.3720.10">
    <property type="entry name" value="MetI-like"/>
    <property type="match status" value="1"/>
</dbReference>
<dbReference type="InterPro" id="IPR000515">
    <property type="entry name" value="MetI-like"/>
</dbReference>
<comment type="caution">
    <text evidence="9">The sequence shown here is derived from an EMBL/GenBank/DDBJ whole genome shotgun (WGS) entry which is preliminary data.</text>
</comment>
<evidence type="ECO:0000256" key="4">
    <source>
        <dbReference type="ARBA" id="ARBA00022692"/>
    </source>
</evidence>
<evidence type="ECO:0000256" key="5">
    <source>
        <dbReference type="ARBA" id="ARBA00022989"/>
    </source>
</evidence>
<dbReference type="EMBL" id="JAUSWN010000033">
    <property type="protein sequence ID" value="MDQ0480903.1"/>
    <property type="molecule type" value="Genomic_DNA"/>
</dbReference>
<comment type="similarity">
    <text evidence="7">Belongs to the binding-protein-dependent transport system permease family.</text>
</comment>
<evidence type="ECO:0000256" key="6">
    <source>
        <dbReference type="ARBA" id="ARBA00023136"/>
    </source>
</evidence>
<comment type="subcellular location">
    <subcellularLocation>
        <location evidence="1 7">Cell membrane</location>
        <topology evidence="1 7">Multi-pass membrane protein</topology>
    </subcellularLocation>
</comment>
<dbReference type="Pfam" id="PF19300">
    <property type="entry name" value="BPD_transp_1_N"/>
    <property type="match status" value="1"/>
</dbReference>
<sequence length="322" mass="36157">MNKKHLFKRLLNIVPMLFFISFISFLLINLAPGDPVQAYITPKMNYKEILRIKHNMGLDKPIIIRYFYWLGNTLKGDLGYSMITHQKVSLEIGSRIGPTLILMGTSMIISLIVSIFLGIYVATHRDKLLDRIITFISYIGISIPSFWFGMILITTFSLKLKLLPSIGMHTIGIENSVFDVLKHMILPCSVLAFPNIAVLTRYVRSGIIGQLEEDYVETALSKGVSKRKVVLNHVLKNSLLPLITILCMSLPDIFTGAFITESIFGWPGMGRLGLSSINSLDYPIIMAITMLSSVLLIFGNLIADILYYVVDPRIRVVNDLNG</sequence>
<protein>
    <submittedName>
        <fullName evidence="9">Peptide/nickel transport system permease protein</fullName>
    </submittedName>
</protein>
<accession>A0ABU0JUX8</accession>
<gene>
    <name evidence="9" type="ORF">QOZ93_002653</name>
</gene>
<feature type="transmembrane region" description="Helical" evidence="7">
    <location>
        <begin position="100"/>
        <end position="123"/>
    </location>
</feature>
<feature type="transmembrane region" description="Helical" evidence="7">
    <location>
        <begin position="284"/>
        <end position="310"/>
    </location>
</feature>
<evidence type="ECO:0000256" key="2">
    <source>
        <dbReference type="ARBA" id="ARBA00022448"/>
    </source>
</evidence>
<dbReference type="Pfam" id="PF00528">
    <property type="entry name" value="BPD_transp_1"/>
    <property type="match status" value="1"/>
</dbReference>
<evidence type="ECO:0000313" key="10">
    <source>
        <dbReference type="Proteomes" id="UP001224418"/>
    </source>
</evidence>
<keyword evidence="3" id="KW-1003">Cell membrane</keyword>
<evidence type="ECO:0000259" key="8">
    <source>
        <dbReference type="PROSITE" id="PS50928"/>
    </source>
</evidence>
<keyword evidence="6 7" id="KW-0472">Membrane</keyword>